<accession>A0A2V2N9B8</accession>
<organism evidence="1 2">
    <name type="scientific">Methanospirillum stamsii</name>
    <dbReference type="NCBI Taxonomy" id="1277351"/>
    <lineage>
        <taxon>Archaea</taxon>
        <taxon>Methanobacteriati</taxon>
        <taxon>Methanobacteriota</taxon>
        <taxon>Stenosarchaea group</taxon>
        <taxon>Methanomicrobia</taxon>
        <taxon>Methanomicrobiales</taxon>
        <taxon>Methanospirillaceae</taxon>
        <taxon>Methanospirillum</taxon>
    </lineage>
</organism>
<evidence type="ECO:0000313" key="1">
    <source>
        <dbReference type="EMBL" id="PWR73088.1"/>
    </source>
</evidence>
<evidence type="ECO:0000313" key="2">
    <source>
        <dbReference type="Proteomes" id="UP000245934"/>
    </source>
</evidence>
<reference evidence="1 2" key="1">
    <citation type="submission" date="2018-05" db="EMBL/GenBank/DDBJ databases">
        <title>Draft genome of Methanospirillum stamsii Pt1.</title>
        <authorList>
            <person name="Dueholm M.S."/>
            <person name="Nielsen P.H."/>
            <person name="Bakmann L.F."/>
            <person name="Otzen D.E."/>
        </authorList>
    </citation>
    <scope>NUCLEOTIDE SEQUENCE [LARGE SCALE GENOMIC DNA]</scope>
    <source>
        <strain evidence="1 2">Pt1</strain>
    </source>
</reference>
<name>A0A2V2N9B8_9EURY</name>
<dbReference type="Proteomes" id="UP000245934">
    <property type="component" value="Unassembled WGS sequence"/>
</dbReference>
<dbReference type="RefSeq" id="WP_109941248.1">
    <property type="nucleotide sequence ID" value="NZ_CP176366.1"/>
</dbReference>
<comment type="caution">
    <text evidence="1">The sequence shown here is derived from an EMBL/GenBank/DDBJ whole genome shotgun (WGS) entry which is preliminary data.</text>
</comment>
<dbReference type="GeneID" id="97610948"/>
<proteinExistence type="predicted"/>
<sequence>MRRIEFIGTEGIGKTSLFDDLIRQRKKSEKWLTLDEARKKVALKYAIENWRISHNYLLATILLSLPFQNTITKTISDLVLKNPDQELVEEKILYHPFFSFLIYFSGTNFYNPQIRLHRILNLYQNSCRIINLENFQSSDIFLIEEGTILGYGLYMSHWQDDDYQKKAISFFHKIPPPAGIIHCILDNEEAITRIYNRSKNGIITIAHRDSDNYHALVDLTVLRKIIQMQNSITEIGIEILKRKNVKILTIDLKNSTMENILRIKNFLGEFDNKNNK</sequence>
<gene>
    <name evidence="1" type="ORF">DLD82_11380</name>
</gene>
<dbReference type="EMBL" id="QGMZ01000022">
    <property type="protein sequence ID" value="PWR73088.1"/>
    <property type="molecule type" value="Genomic_DNA"/>
</dbReference>
<dbReference type="AlphaFoldDB" id="A0A2V2N9B8"/>
<protein>
    <submittedName>
        <fullName evidence="1">Uncharacterized protein</fullName>
    </submittedName>
</protein>
<keyword evidence="2" id="KW-1185">Reference proteome</keyword>